<dbReference type="Proteomes" id="UP000241546">
    <property type="component" value="Unassembled WGS sequence"/>
</dbReference>
<gene>
    <name evidence="3" type="ORF">BBK36DRAFT_1124308</name>
</gene>
<dbReference type="PROSITE" id="PS50090">
    <property type="entry name" value="MYB_LIKE"/>
    <property type="match status" value="1"/>
</dbReference>
<name>A0A2T4B4A8_9HYPO</name>
<protein>
    <recommendedName>
        <fullName evidence="2">Myb-like domain-containing protein</fullName>
    </recommendedName>
</protein>
<dbReference type="InterPro" id="IPR001005">
    <property type="entry name" value="SANT/Myb"/>
</dbReference>
<dbReference type="EMBL" id="KZ680217">
    <property type="protein sequence ID" value="PTB64166.1"/>
    <property type="molecule type" value="Genomic_DNA"/>
</dbReference>
<dbReference type="OrthoDB" id="5334491at2759"/>
<feature type="compositionally biased region" description="Low complexity" evidence="1">
    <location>
        <begin position="67"/>
        <end position="77"/>
    </location>
</feature>
<dbReference type="RefSeq" id="XP_024747486.1">
    <property type="nucleotide sequence ID" value="XM_024891151.1"/>
</dbReference>
<dbReference type="GeneID" id="36599269"/>
<keyword evidence="4" id="KW-1185">Reference proteome</keyword>
<proteinExistence type="predicted"/>
<reference evidence="4" key="1">
    <citation type="submission" date="2016-07" db="EMBL/GenBank/DDBJ databases">
        <title>Multiple horizontal gene transfer events from other fungi enriched the ability of initially mycotrophic Trichoderma (Ascomycota) to feed on dead plant biomass.</title>
        <authorList>
            <consortium name="DOE Joint Genome Institute"/>
            <person name="Atanasova L."/>
            <person name="Chenthamara K."/>
            <person name="Zhang J."/>
            <person name="Grujic M."/>
            <person name="Henrissat B."/>
            <person name="Kuo A."/>
            <person name="Aerts A."/>
            <person name="Salamov A."/>
            <person name="Lipzen A."/>
            <person name="Labutti K."/>
            <person name="Barry K."/>
            <person name="Miao Y."/>
            <person name="Rahimi M.J."/>
            <person name="Shen Q."/>
            <person name="Grigoriev I.V."/>
            <person name="Kubicek C.P."/>
            <person name="Druzhinina I.S."/>
        </authorList>
    </citation>
    <scope>NUCLEOTIDE SEQUENCE [LARGE SCALE GENOMIC DNA]</scope>
    <source>
        <strain evidence="4">TUCIM 6016</strain>
    </source>
</reference>
<accession>A0A2T4B4A8</accession>
<feature type="region of interest" description="Disordered" evidence="1">
    <location>
        <begin position="1"/>
        <end position="35"/>
    </location>
</feature>
<feature type="region of interest" description="Disordered" evidence="1">
    <location>
        <begin position="67"/>
        <end position="191"/>
    </location>
</feature>
<evidence type="ECO:0000256" key="1">
    <source>
        <dbReference type="SAM" id="MobiDB-lite"/>
    </source>
</evidence>
<sequence>MLLPSAFSCDGGAQATPLPRSQPTRFASPPSSPSTLSAQYSIDSIMNTCRSLQSLISMTASGADQGALAPAPTLTQLPTPPLAHAPTPMKLRLRARPVSKTADGKGGDETTPVARKRIARRAPPRGANKRRRADSDDMGRDDDYCSSSSSSSSDMDTEAELDAAEALRNNMLPPFTSSSPQAPSTPKRARISPEQLPLGLERADFHNVHLLEGGDQSARKPGTDVQVEADGAEWSVEDDRVLVELVLEKLKLSKMEWQDCARSLGKDRHSVNRRWKSLVMNGDIGVKTRSRRARIHSTWRC</sequence>
<organism evidence="3 4">
    <name type="scientific">Trichoderma citrinoviride</name>
    <dbReference type="NCBI Taxonomy" id="58853"/>
    <lineage>
        <taxon>Eukaryota</taxon>
        <taxon>Fungi</taxon>
        <taxon>Dikarya</taxon>
        <taxon>Ascomycota</taxon>
        <taxon>Pezizomycotina</taxon>
        <taxon>Sordariomycetes</taxon>
        <taxon>Hypocreomycetidae</taxon>
        <taxon>Hypocreales</taxon>
        <taxon>Hypocreaceae</taxon>
        <taxon>Trichoderma</taxon>
    </lineage>
</organism>
<feature type="compositionally biased region" description="Basic and acidic residues" evidence="1">
    <location>
        <begin position="133"/>
        <end position="143"/>
    </location>
</feature>
<feature type="domain" description="Myb-like" evidence="2">
    <location>
        <begin position="226"/>
        <end position="279"/>
    </location>
</feature>
<evidence type="ECO:0000313" key="3">
    <source>
        <dbReference type="EMBL" id="PTB64166.1"/>
    </source>
</evidence>
<evidence type="ECO:0000259" key="2">
    <source>
        <dbReference type="PROSITE" id="PS50090"/>
    </source>
</evidence>
<feature type="compositionally biased region" description="Basic residues" evidence="1">
    <location>
        <begin position="114"/>
        <end position="132"/>
    </location>
</feature>
<evidence type="ECO:0000313" key="4">
    <source>
        <dbReference type="Proteomes" id="UP000241546"/>
    </source>
</evidence>
<feature type="compositionally biased region" description="Polar residues" evidence="1">
    <location>
        <begin position="175"/>
        <end position="184"/>
    </location>
</feature>
<dbReference type="AlphaFoldDB" id="A0A2T4B4A8"/>